<dbReference type="InterPro" id="IPR007627">
    <property type="entry name" value="RNA_pol_sigma70_r2"/>
</dbReference>
<sequence length="228" mass="24939">MTDPQTAGKVTADPTAGNPPPASPMAPAAAPPSDGGPPDGMLVERTIAGDRTAFDMLIRRYQRQAVAVSYRLLGNTHDALEVTQDAFLKSYSSLTTLQKADAFGGWLMRIVSNLSLNYRRSRKTRSQLPLDDLLGPNEPSASDVGGGSDWMSQSGDPVHKLQSREMGKRLAAAMQELPEKQRLAIVMFTIEEMPQKQVADALGCSVEAVKWHVFQGRKKLRELLKEHL</sequence>
<dbReference type="NCBIfam" id="TIGR02937">
    <property type="entry name" value="sigma70-ECF"/>
    <property type="match status" value="1"/>
</dbReference>
<comment type="similarity">
    <text evidence="1">Belongs to the sigma-70 factor family. ECF subfamily.</text>
</comment>
<evidence type="ECO:0000256" key="5">
    <source>
        <dbReference type="ARBA" id="ARBA00023163"/>
    </source>
</evidence>
<dbReference type="SUPFAM" id="SSF88946">
    <property type="entry name" value="Sigma2 domain of RNA polymerase sigma factors"/>
    <property type="match status" value="1"/>
</dbReference>
<dbReference type="Pfam" id="PF08281">
    <property type="entry name" value="Sigma70_r4_2"/>
    <property type="match status" value="1"/>
</dbReference>
<feature type="domain" description="RNA polymerase sigma factor 70 region 4 type 2" evidence="8">
    <location>
        <begin position="169"/>
        <end position="220"/>
    </location>
</feature>
<organism evidence="9 10">
    <name type="scientific">Humisphaera borealis</name>
    <dbReference type="NCBI Taxonomy" id="2807512"/>
    <lineage>
        <taxon>Bacteria</taxon>
        <taxon>Pseudomonadati</taxon>
        <taxon>Planctomycetota</taxon>
        <taxon>Phycisphaerae</taxon>
        <taxon>Tepidisphaerales</taxon>
        <taxon>Tepidisphaeraceae</taxon>
        <taxon>Humisphaera</taxon>
    </lineage>
</organism>
<protein>
    <submittedName>
        <fullName evidence="9">Sigma-70 family RNA polymerase sigma factor</fullName>
    </submittedName>
</protein>
<keyword evidence="5" id="KW-0804">Transcription</keyword>
<dbReference type="GO" id="GO:0016987">
    <property type="term" value="F:sigma factor activity"/>
    <property type="evidence" value="ECO:0007669"/>
    <property type="project" value="UniProtKB-KW"/>
</dbReference>
<dbReference type="AlphaFoldDB" id="A0A7M2WYC0"/>
<dbReference type="GO" id="GO:0003677">
    <property type="term" value="F:DNA binding"/>
    <property type="evidence" value="ECO:0007669"/>
    <property type="project" value="UniProtKB-KW"/>
</dbReference>
<dbReference type="InterPro" id="IPR013249">
    <property type="entry name" value="RNA_pol_sigma70_r4_t2"/>
</dbReference>
<keyword evidence="3" id="KW-0731">Sigma factor</keyword>
<dbReference type="InterPro" id="IPR039425">
    <property type="entry name" value="RNA_pol_sigma-70-like"/>
</dbReference>
<proteinExistence type="inferred from homology"/>
<keyword evidence="4" id="KW-0238">DNA-binding</keyword>
<dbReference type="Gene3D" id="1.10.10.10">
    <property type="entry name" value="Winged helix-like DNA-binding domain superfamily/Winged helix DNA-binding domain"/>
    <property type="match status" value="1"/>
</dbReference>
<dbReference type="EMBL" id="CP063458">
    <property type="protein sequence ID" value="QOV90419.1"/>
    <property type="molecule type" value="Genomic_DNA"/>
</dbReference>
<feature type="region of interest" description="Disordered" evidence="6">
    <location>
        <begin position="1"/>
        <end position="40"/>
    </location>
</feature>
<dbReference type="PANTHER" id="PTHR43133:SF8">
    <property type="entry name" value="RNA POLYMERASE SIGMA FACTOR HI_1459-RELATED"/>
    <property type="match status" value="1"/>
</dbReference>
<name>A0A7M2WYC0_9BACT</name>
<evidence type="ECO:0000259" key="7">
    <source>
        <dbReference type="Pfam" id="PF04542"/>
    </source>
</evidence>
<feature type="region of interest" description="Disordered" evidence="6">
    <location>
        <begin position="129"/>
        <end position="157"/>
    </location>
</feature>
<dbReference type="GO" id="GO:0006352">
    <property type="term" value="P:DNA-templated transcription initiation"/>
    <property type="evidence" value="ECO:0007669"/>
    <property type="project" value="InterPro"/>
</dbReference>
<evidence type="ECO:0000313" key="9">
    <source>
        <dbReference type="EMBL" id="QOV90419.1"/>
    </source>
</evidence>
<dbReference type="InterPro" id="IPR013325">
    <property type="entry name" value="RNA_pol_sigma_r2"/>
</dbReference>
<dbReference type="Proteomes" id="UP000593765">
    <property type="component" value="Chromosome"/>
</dbReference>
<feature type="domain" description="RNA polymerase sigma-70 region 2" evidence="7">
    <location>
        <begin position="57"/>
        <end position="123"/>
    </location>
</feature>
<evidence type="ECO:0000256" key="3">
    <source>
        <dbReference type="ARBA" id="ARBA00023082"/>
    </source>
</evidence>
<keyword evidence="2" id="KW-0805">Transcription regulation</keyword>
<evidence type="ECO:0000313" key="10">
    <source>
        <dbReference type="Proteomes" id="UP000593765"/>
    </source>
</evidence>
<dbReference type="RefSeq" id="WP_206293501.1">
    <property type="nucleotide sequence ID" value="NZ_CP063458.1"/>
</dbReference>
<evidence type="ECO:0000256" key="6">
    <source>
        <dbReference type="SAM" id="MobiDB-lite"/>
    </source>
</evidence>
<dbReference type="InterPro" id="IPR014284">
    <property type="entry name" value="RNA_pol_sigma-70_dom"/>
</dbReference>
<evidence type="ECO:0000256" key="2">
    <source>
        <dbReference type="ARBA" id="ARBA00023015"/>
    </source>
</evidence>
<dbReference type="InterPro" id="IPR036388">
    <property type="entry name" value="WH-like_DNA-bd_sf"/>
</dbReference>
<dbReference type="KEGG" id="hbs:IPV69_03360"/>
<reference evidence="9 10" key="1">
    <citation type="submission" date="2020-10" db="EMBL/GenBank/DDBJ databases">
        <title>Wide distribution of Phycisphaera-like planctomycetes from WD2101 soil group in peatlands and genome analysis of the first cultivated representative.</title>
        <authorList>
            <person name="Dedysh S.N."/>
            <person name="Beletsky A.V."/>
            <person name="Ivanova A."/>
            <person name="Kulichevskaya I.S."/>
            <person name="Suzina N.E."/>
            <person name="Philippov D.A."/>
            <person name="Rakitin A.L."/>
            <person name="Mardanov A.V."/>
            <person name="Ravin N.V."/>
        </authorList>
    </citation>
    <scope>NUCLEOTIDE SEQUENCE [LARGE SCALE GENOMIC DNA]</scope>
    <source>
        <strain evidence="9 10">M1803</strain>
    </source>
</reference>
<gene>
    <name evidence="9" type="ORF">IPV69_03360</name>
</gene>
<dbReference type="Pfam" id="PF04542">
    <property type="entry name" value="Sigma70_r2"/>
    <property type="match status" value="1"/>
</dbReference>
<dbReference type="Gene3D" id="1.10.1740.10">
    <property type="match status" value="1"/>
</dbReference>
<accession>A0A7M2WYC0</accession>
<keyword evidence="10" id="KW-1185">Reference proteome</keyword>
<dbReference type="CDD" id="cd06171">
    <property type="entry name" value="Sigma70_r4"/>
    <property type="match status" value="1"/>
</dbReference>
<dbReference type="PANTHER" id="PTHR43133">
    <property type="entry name" value="RNA POLYMERASE ECF-TYPE SIGMA FACTO"/>
    <property type="match status" value="1"/>
</dbReference>
<evidence type="ECO:0000256" key="4">
    <source>
        <dbReference type="ARBA" id="ARBA00023125"/>
    </source>
</evidence>
<dbReference type="SUPFAM" id="SSF88659">
    <property type="entry name" value="Sigma3 and sigma4 domains of RNA polymerase sigma factors"/>
    <property type="match status" value="1"/>
</dbReference>
<dbReference type="InterPro" id="IPR013324">
    <property type="entry name" value="RNA_pol_sigma_r3/r4-like"/>
</dbReference>
<evidence type="ECO:0000256" key="1">
    <source>
        <dbReference type="ARBA" id="ARBA00010641"/>
    </source>
</evidence>
<evidence type="ECO:0000259" key="8">
    <source>
        <dbReference type="Pfam" id="PF08281"/>
    </source>
</evidence>